<dbReference type="KEGG" id="ehx:EMIHUDRAFT_463817"/>
<feature type="transmembrane region" description="Helical" evidence="5">
    <location>
        <begin position="96"/>
        <end position="113"/>
    </location>
</feature>
<dbReference type="HAMAP" id="MF_00010">
    <property type="entry name" value="UPF0060"/>
    <property type="match status" value="1"/>
</dbReference>
<dbReference type="PANTHER" id="PTHR36116:SF1">
    <property type="entry name" value="UPF0060 MEMBRANE PROTEIN YNFA"/>
    <property type="match status" value="1"/>
</dbReference>
<protein>
    <submittedName>
        <fullName evidence="6">Uncharacterized protein</fullName>
    </submittedName>
</protein>
<dbReference type="HOGENOM" id="CLU_117653_0_0_1"/>
<proteinExistence type="inferred from homology"/>
<dbReference type="GeneID" id="17266532"/>
<evidence type="ECO:0000313" key="6">
    <source>
        <dbReference type="EnsemblProtists" id="EOD20985"/>
    </source>
</evidence>
<keyword evidence="3 5" id="KW-1133">Transmembrane helix</keyword>
<sequence length="145" mass="15757">MEWTTPTVLYVSLLFFAAGLAEIGGGWLVWQAARENQPRWWAVAGSIILMIYGFLPTLQPLDDFGRLYAVYGGVFIGMSFAWGYLVDGIVPDRGDIVGSIVAALGVAIVLFWPRDAASLATMSERSTSVITPLGESARATRRSLI</sequence>
<dbReference type="RefSeq" id="XP_005773414.1">
    <property type="nucleotide sequence ID" value="XM_005773357.1"/>
</dbReference>
<dbReference type="Proteomes" id="UP000013827">
    <property type="component" value="Unassembled WGS sequence"/>
</dbReference>
<dbReference type="NCBIfam" id="NF002586">
    <property type="entry name" value="PRK02237.1"/>
    <property type="match status" value="1"/>
</dbReference>
<keyword evidence="4 5" id="KW-0472">Membrane</keyword>
<reference evidence="7" key="1">
    <citation type="journal article" date="2013" name="Nature">
        <title>Pan genome of the phytoplankton Emiliania underpins its global distribution.</title>
        <authorList>
            <person name="Read B.A."/>
            <person name="Kegel J."/>
            <person name="Klute M.J."/>
            <person name="Kuo A."/>
            <person name="Lefebvre S.C."/>
            <person name="Maumus F."/>
            <person name="Mayer C."/>
            <person name="Miller J."/>
            <person name="Monier A."/>
            <person name="Salamov A."/>
            <person name="Young J."/>
            <person name="Aguilar M."/>
            <person name="Claverie J.M."/>
            <person name="Frickenhaus S."/>
            <person name="Gonzalez K."/>
            <person name="Herman E.K."/>
            <person name="Lin Y.C."/>
            <person name="Napier J."/>
            <person name="Ogata H."/>
            <person name="Sarno A.F."/>
            <person name="Shmutz J."/>
            <person name="Schroeder D."/>
            <person name="de Vargas C."/>
            <person name="Verret F."/>
            <person name="von Dassow P."/>
            <person name="Valentin K."/>
            <person name="Van de Peer Y."/>
            <person name="Wheeler G."/>
            <person name="Dacks J.B."/>
            <person name="Delwiche C.F."/>
            <person name="Dyhrman S.T."/>
            <person name="Glockner G."/>
            <person name="John U."/>
            <person name="Richards T."/>
            <person name="Worden A.Z."/>
            <person name="Zhang X."/>
            <person name="Grigoriev I.V."/>
            <person name="Allen A.E."/>
            <person name="Bidle K."/>
            <person name="Borodovsky M."/>
            <person name="Bowler C."/>
            <person name="Brownlee C."/>
            <person name="Cock J.M."/>
            <person name="Elias M."/>
            <person name="Gladyshev V.N."/>
            <person name="Groth M."/>
            <person name="Guda C."/>
            <person name="Hadaegh A."/>
            <person name="Iglesias-Rodriguez M.D."/>
            <person name="Jenkins J."/>
            <person name="Jones B.M."/>
            <person name="Lawson T."/>
            <person name="Leese F."/>
            <person name="Lindquist E."/>
            <person name="Lobanov A."/>
            <person name="Lomsadze A."/>
            <person name="Malik S.B."/>
            <person name="Marsh M.E."/>
            <person name="Mackinder L."/>
            <person name="Mock T."/>
            <person name="Mueller-Roeber B."/>
            <person name="Pagarete A."/>
            <person name="Parker M."/>
            <person name="Probert I."/>
            <person name="Quesneville H."/>
            <person name="Raines C."/>
            <person name="Rensing S.A."/>
            <person name="Riano-Pachon D.M."/>
            <person name="Richier S."/>
            <person name="Rokitta S."/>
            <person name="Shiraiwa Y."/>
            <person name="Soanes D.M."/>
            <person name="van der Giezen M."/>
            <person name="Wahlund T.M."/>
            <person name="Williams B."/>
            <person name="Wilson W."/>
            <person name="Wolfe G."/>
            <person name="Wurch L.L."/>
        </authorList>
    </citation>
    <scope>NUCLEOTIDE SEQUENCE</scope>
</reference>
<keyword evidence="1" id="KW-1003">Cell membrane</keyword>
<evidence type="ECO:0000256" key="3">
    <source>
        <dbReference type="ARBA" id="ARBA00022989"/>
    </source>
</evidence>
<dbReference type="Pfam" id="PF02694">
    <property type="entry name" value="UPF0060"/>
    <property type="match status" value="1"/>
</dbReference>
<dbReference type="InterPro" id="IPR003844">
    <property type="entry name" value="UPF0060"/>
</dbReference>
<dbReference type="PaxDb" id="2903-EOD20985"/>
<keyword evidence="2 5" id="KW-0812">Transmembrane</keyword>
<keyword evidence="7" id="KW-1185">Reference proteome</keyword>
<feature type="transmembrane region" description="Helical" evidence="5">
    <location>
        <begin position="7"/>
        <end position="33"/>
    </location>
</feature>
<evidence type="ECO:0000313" key="7">
    <source>
        <dbReference type="Proteomes" id="UP000013827"/>
    </source>
</evidence>
<evidence type="ECO:0000256" key="4">
    <source>
        <dbReference type="ARBA" id="ARBA00023136"/>
    </source>
</evidence>
<dbReference type="GO" id="GO:0005886">
    <property type="term" value="C:plasma membrane"/>
    <property type="evidence" value="ECO:0007669"/>
    <property type="project" value="TreeGrafter"/>
</dbReference>
<accession>A0A0D3JBV0</accession>
<dbReference type="SUPFAM" id="SSF103481">
    <property type="entry name" value="Multidrug resistance efflux transporter EmrE"/>
    <property type="match status" value="1"/>
</dbReference>
<name>A0A0D3JBV0_EMIH1</name>
<dbReference type="AlphaFoldDB" id="A0A0D3JBV0"/>
<reference evidence="6" key="2">
    <citation type="submission" date="2024-10" db="UniProtKB">
        <authorList>
            <consortium name="EnsemblProtists"/>
        </authorList>
    </citation>
    <scope>IDENTIFICATION</scope>
</reference>
<evidence type="ECO:0000256" key="5">
    <source>
        <dbReference type="SAM" id="Phobius"/>
    </source>
</evidence>
<organism evidence="6 7">
    <name type="scientific">Emiliania huxleyi (strain CCMP1516)</name>
    <dbReference type="NCBI Taxonomy" id="280463"/>
    <lineage>
        <taxon>Eukaryota</taxon>
        <taxon>Haptista</taxon>
        <taxon>Haptophyta</taxon>
        <taxon>Prymnesiophyceae</taxon>
        <taxon>Isochrysidales</taxon>
        <taxon>Noelaerhabdaceae</taxon>
        <taxon>Emiliania</taxon>
    </lineage>
</organism>
<dbReference type="eggNOG" id="ENOG502S4DA">
    <property type="taxonomic scope" value="Eukaryota"/>
</dbReference>
<feature type="transmembrane region" description="Helical" evidence="5">
    <location>
        <begin position="39"/>
        <end position="55"/>
    </location>
</feature>
<feature type="transmembrane region" description="Helical" evidence="5">
    <location>
        <begin position="67"/>
        <end position="84"/>
    </location>
</feature>
<dbReference type="InterPro" id="IPR037185">
    <property type="entry name" value="EmrE-like"/>
</dbReference>
<evidence type="ECO:0000256" key="2">
    <source>
        <dbReference type="ARBA" id="ARBA00022692"/>
    </source>
</evidence>
<dbReference type="EnsemblProtists" id="EOD20985">
    <property type="protein sequence ID" value="EOD20985"/>
    <property type="gene ID" value="EMIHUDRAFT_463817"/>
</dbReference>
<evidence type="ECO:0000256" key="1">
    <source>
        <dbReference type="ARBA" id="ARBA00022475"/>
    </source>
</evidence>
<dbReference type="PANTHER" id="PTHR36116">
    <property type="entry name" value="UPF0060 MEMBRANE PROTEIN YNFA"/>
    <property type="match status" value="1"/>
</dbReference>
<dbReference type="OMA" id="DLYDWIG"/>